<dbReference type="GO" id="GO:0005524">
    <property type="term" value="F:ATP binding"/>
    <property type="evidence" value="ECO:0007669"/>
    <property type="project" value="UniProtKB-UniRule"/>
</dbReference>
<dbReference type="InterPro" id="IPR029045">
    <property type="entry name" value="ClpP/crotonase-like_dom_sf"/>
</dbReference>
<evidence type="ECO:0000259" key="16">
    <source>
        <dbReference type="PROSITE" id="PS50979"/>
    </source>
</evidence>
<dbReference type="InterPro" id="IPR013815">
    <property type="entry name" value="ATP_grasp_subdomain_1"/>
</dbReference>
<name>A0AAF5DJI4_STRER</name>
<dbReference type="Gene3D" id="3.90.226.10">
    <property type="entry name" value="2-enoyl-CoA Hydratase, Chain A, domain 1"/>
    <property type="match status" value="2"/>
</dbReference>
<dbReference type="SUPFAM" id="SSF56059">
    <property type="entry name" value="Glutathione synthetase ATP-binding domain-like"/>
    <property type="match status" value="1"/>
</dbReference>
<comment type="pathway">
    <text evidence="2">Lipid metabolism; malonyl-CoA biosynthesis; malonyl-CoA from acetyl-CoA: step 1/1.</text>
</comment>
<evidence type="ECO:0000256" key="1">
    <source>
        <dbReference type="ARBA" id="ARBA00001953"/>
    </source>
</evidence>
<evidence type="ECO:0000256" key="9">
    <source>
        <dbReference type="ARBA" id="ARBA00023160"/>
    </source>
</evidence>
<dbReference type="GO" id="GO:0003989">
    <property type="term" value="F:acetyl-CoA carboxylase activity"/>
    <property type="evidence" value="ECO:0007669"/>
    <property type="project" value="UniProtKB-EC"/>
</dbReference>
<dbReference type="SUPFAM" id="SSF52440">
    <property type="entry name" value="PreATP-grasp domain"/>
    <property type="match status" value="1"/>
</dbReference>
<dbReference type="InterPro" id="IPR005481">
    <property type="entry name" value="BC-like_N"/>
</dbReference>
<dbReference type="Gene3D" id="3.30.470.20">
    <property type="entry name" value="ATP-grasp fold, B domain"/>
    <property type="match status" value="1"/>
</dbReference>
<protein>
    <submittedName>
        <fullName evidence="20">Acetyl-CoA carboxylase</fullName>
    </submittedName>
</protein>
<dbReference type="InterPro" id="IPR049074">
    <property type="entry name" value="ACCA_BT"/>
</dbReference>
<evidence type="ECO:0000256" key="4">
    <source>
        <dbReference type="ARBA" id="ARBA00022598"/>
    </source>
</evidence>
<dbReference type="Proteomes" id="UP000035681">
    <property type="component" value="Unplaced"/>
</dbReference>
<comment type="catalytic activity">
    <reaction evidence="12">
        <text>hydrogencarbonate + acetyl-CoA + ATP = malonyl-CoA + ADP + phosphate + H(+)</text>
        <dbReference type="Rhea" id="RHEA:11308"/>
        <dbReference type="ChEBI" id="CHEBI:15378"/>
        <dbReference type="ChEBI" id="CHEBI:17544"/>
        <dbReference type="ChEBI" id="CHEBI:30616"/>
        <dbReference type="ChEBI" id="CHEBI:43474"/>
        <dbReference type="ChEBI" id="CHEBI:57288"/>
        <dbReference type="ChEBI" id="CHEBI:57384"/>
        <dbReference type="ChEBI" id="CHEBI:456216"/>
        <dbReference type="EC" id="6.4.1.2"/>
    </reaction>
</comment>
<dbReference type="Pfam" id="PF00289">
    <property type="entry name" value="Biotin_carb_N"/>
    <property type="match status" value="1"/>
</dbReference>
<dbReference type="Pfam" id="PF21385">
    <property type="entry name" value="ACCA_BT"/>
    <property type="match status" value="1"/>
</dbReference>
<dbReference type="SUPFAM" id="SSF51230">
    <property type="entry name" value="Single hybrid motif"/>
    <property type="match status" value="1"/>
</dbReference>
<evidence type="ECO:0000256" key="7">
    <source>
        <dbReference type="ARBA" id="ARBA00022840"/>
    </source>
</evidence>
<keyword evidence="9" id="KW-0275">Fatty acid biosynthesis</keyword>
<evidence type="ECO:0000256" key="10">
    <source>
        <dbReference type="ARBA" id="ARBA00023267"/>
    </source>
</evidence>
<dbReference type="Pfam" id="PF01039">
    <property type="entry name" value="Carboxyl_trans"/>
    <property type="match status" value="1"/>
</dbReference>
<dbReference type="SMART" id="SM00878">
    <property type="entry name" value="Biotin_carb_C"/>
    <property type="match status" value="1"/>
</dbReference>
<evidence type="ECO:0000256" key="14">
    <source>
        <dbReference type="PROSITE-ProRule" id="PRU00409"/>
    </source>
</evidence>
<dbReference type="InterPro" id="IPR016185">
    <property type="entry name" value="PreATP-grasp_dom_sf"/>
</dbReference>
<dbReference type="PROSITE" id="PS50975">
    <property type="entry name" value="ATP_GRASP"/>
    <property type="match status" value="1"/>
</dbReference>
<comment type="catalytic activity">
    <reaction evidence="13">
        <text>N(6)-biotinyl-L-lysyl-[protein] + hydrogencarbonate + ATP = N(6)-carboxybiotinyl-L-lysyl-[protein] + ADP + phosphate + H(+)</text>
        <dbReference type="Rhea" id="RHEA:13501"/>
        <dbReference type="Rhea" id="RHEA-COMP:10505"/>
        <dbReference type="Rhea" id="RHEA-COMP:10506"/>
        <dbReference type="ChEBI" id="CHEBI:15378"/>
        <dbReference type="ChEBI" id="CHEBI:17544"/>
        <dbReference type="ChEBI" id="CHEBI:30616"/>
        <dbReference type="ChEBI" id="CHEBI:43474"/>
        <dbReference type="ChEBI" id="CHEBI:83144"/>
        <dbReference type="ChEBI" id="CHEBI:83145"/>
        <dbReference type="ChEBI" id="CHEBI:456216"/>
        <dbReference type="EC" id="6.3.4.14"/>
    </reaction>
</comment>
<dbReference type="Gene3D" id="3.30.1490.20">
    <property type="entry name" value="ATP-grasp fold, A domain"/>
    <property type="match status" value="1"/>
</dbReference>
<dbReference type="InterPro" id="IPR005482">
    <property type="entry name" value="Biotin_COase_C"/>
</dbReference>
<evidence type="ECO:0000256" key="2">
    <source>
        <dbReference type="ARBA" id="ARBA00004956"/>
    </source>
</evidence>
<sequence length="2325" mass="264699">MERFSTTYPFSYNIEDIFDLDLLKDDRKALGLSHGTIISTWNYVRHKNMNNFDTSLNKRKTRLFKMNSEEKKIFFDTNFYNFTLSHDMNMFTDKLYHIIKLYCHTLLVNHEGHRYNKIKLSAKMPDSPKISTHRTSCYPKGISLSTQVNQHNKTFSTVEEYVSSFVRDSSKARVIKKVLVATNGIAAVKCILSIRKLLMQLFKDDRIIKFICLTTEQEIQSHAEYLKMADYCVFSPAGSNNNNYANVNEIVEHAVRNNVDAVWAGWGHASENPELPKRLKENDIVFIGPPSTAMFALGDKIASTIIAQTVGVPTIDWSGNGLKLPLSGEVDEQVTIPKELYEEATVRTVEEGLNSLKRNNITYPVMIKASEGGGGKGIRKCNNDQEFIDGFRKVQDEVPGSPIFLMKCMINARHIEVQLIGDMYGDVIPIYTRDCSIQRRCQKIIEEAPACIVPQNILYNMQRDAVNMAKKVGYVSAGTVEYMYVPATKEYYFLELNPRLQVEHPCTEMVANINIPAIQLQVGMGVPLNKITDIRLFFGLDRYGDDHLPEEQIKTDTNICVIAARITSEDPAEGFTPASGSVEVLNFQSNQNVWGYFSVSSTGKVHEFADSQFGHLFAKGITRHEAISNMLCALKELELRATFASQVQYLVGLLKEEDFEQNRFNTAWLDARIAAKVQNVQILPLHVNLAFGATVIGYTKIQHAFSQYQSSIERGQILPTSDLTETWQMELVHDNIKYSVLVNRYGPINFAVYLNGSLCRTEVRELGNNTLLVTYSDIAFTCYLEEDLERYKVTIGRSTVIFEKENDPSVLRSTNAGRLLRFLKGNGEQVIVDESYAEMESMKMVLDLKVKKLSGTLIHIARPGQTLFPGTLIAKLENQGDQCAPKPKDFEDRMIEWDNIEKERYHSSTRLVNKYEQLKQYCYNVMQGYSVPETVFKDEIKNVINNLFTVMKDNNLPKNMFDVSFSAVASRIPRIQKDNLEHAKRGEKFQAQKIREIIFNHLSNVDPKNLEIEKTNFDELIKISEKFLNGLNGNIKIFVEELLNMYLKTELYFQGVTYDRAVSLIQNQVKNSNDALRMIYSHTKITAKNLLLVEIISRLDKDVILELKDTLRAVSNLFNDEAQKLALYAYQTLNSTYKQPTLYDKEFFTNNGFNIEIIKSYLQSTYCVDKEAIKVINSNNKDIKFIKLTLTSSDSLYRYIENTNETISTIKQFEYGFIVCYDLNLIVQEKDEITNFVNEISDLKKLHFIINDFDNETDVNNIKKIIIQSYDSNENEIDKIGGCMILKKDKEPIFLNTEFSIYEKLQLSRLPKSTKITSKQSSPFLIFKNENKGIIRYFARHLIKGFLSDCVGNSHANINNLTSKFSDIVNSLSGEIRINAFKDKTQTSTVACNHIYICINMEKQILLGSKNSNESDEIYKNRIFTLFGSAFKNAIGNNYDILCKSKITEVEMVLNFPIPLKDLNDGLKTFNYNEWVIGKFVFYNFISTLSYDQCFYLVDKNGQFIQKDLDKFVPLDPTIFQNNKYFLQEHRLIENATLQRKRFLAGKLNTTYVYDIPGVMAHANFERWRELKSSNIIGYIQALEDMAVARNMKVQNFSARSLLKAYELILNEKGIIEKCVDEKILENRALNALNNVGMIAWEIEIYTPECYIEPLKIVVIANDITYKMGSFSMKEHMVYAKASEYSRKFNMPRIYISANSGARIGFAEDVKKNLKIQWINDDKPEDGYTGLTLDDCSEDVWSQVKYSTKDNIRYLEAVVGKENDIGVENLVGSGLIAGETSEAYNSVPTYCLVTARAVGIGAYAARLSRRICQVENSHLILTGAPALNSLLGREIYSSNGQLGGTQIMYNNGVSHSVAKNDSDGLKKILTWISYYPTNDNVLVPRSLLHPDNKERTVGFRASKAPYDTRKLLDNEQDFGIFDTNSFDEVMSGWAKTIIAGRARLCGLQVGVVAVETRTVECEIPADPATADSQTKVVMQAGQVWYPDSAYKTAEAINDFNKENLPLIMIANIRGFSGGQKDMFEMILKFGACIVDALHAYTQPIIVYIPPYGELRGGAWAVVDTNINKSCIKMFADPESRGGVLEPEGICEIKFRDKDLFACMDKYDPKLKKLNQQLADITLNGDSECKQDEILNEIKKRREFLKPVYKTASVKFADMHDTTVRLMAQNAIHDVVPIKNSRNYFYNYLCKEIAINRMAKMFVKNVLHNGNDKTINLDELEQGIEFAKNYISYKFGNISDVKNLYQFFESETSEFLAYIKDASLGRVIQNVAEKLNASSLEKQVGQMSNLMRQVSSTVVMSTLKNILLTNTLSDTEKNELLTLLSQ</sequence>
<dbReference type="Pfam" id="PF02786">
    <property type="entry name" value="CPSase_L_D2"/>
    <property type="match status" value="1"/>
</dbReference>
<feature type="domain" description="CoA carboxyltransferase C-terminal" evidence="18">
    <location>
        <begin position="1892"/>
        <end position="2207"/>
    </location>
</feature>
<dbReference type="InterPro" id="IPR005479">
    <property type="entry name" value="CPAse_ATP-bd"/>
</dbReference>
<dbReference type="Gene3D" id="3.40.50.20">
    <property type="match status" value="1"/>
</dbReference>
<dbReference type="InterPro" id="IPR011054">
    <property type="entry name" value="Rudment_hybrid_motif"/>
</dbReference>
<feature type="domain" description="ATP-grasp" evidence="15">
    <location>
        <begin position="338"/>
        <end position="524"/>
    </location>
</feature>
<dbReference type="Gene3D" id="2.40.50.100">
    <property type="match status" value="1"/>
</dbReference>
<evidence type="ECO:0000313" key="20">
    <source>
        <dbReference type="WBParaSite" id="TCONS_00012455.p1"/>
    </source>
</evidence>
<keyword evidence="19" id="KW-1185">Reference proteome</keyword>
<dbReference type="Pfam" id="PF00364">
    <property type="entry name" value="Biotin_lipoyl"/>
    <property type="match status" value="1"/>
</dbReference>
<keyword evidence="3" id="KW-0444">Lipid biosynthesis</keyword>
<dbReference type="PANTHER" id="PTHR45728:SF3">
    <property type="entry name" value="ACETYL-COA CARBOXYLASE"/>
    <property type="match status" value="1"/>
</dbReference>
<dbReference type="PROSITE" id="PS00866">
    <property type="entry name" value="CPSASE_1"/>
    <property type="match status" value="1"/>
</dbReference>
<dbReference type="InterPro" id="IPR000089">
    <property type="entry name" value="Biotin_lipoyl"/>
</dbReference>
<dbReference type="InterPro" id="IPR013537">
    <property type="entry name" value="AcCoA_COase_cen"/>
</dbReference>
<dbReference type="InterPro" id="IPR011764">
    <property type="entry name" value="Biotin_carboxylation_dom"/>
</dbReference>
<dbReference type="SUPFAM" id="SSF52096">
    <property type="entry name" value="ClpP/crotonase"/>
    <property type="match status" value="2"/>
</dbReference>
<feature type="domain" description="Biotin carboxylation" evidence="16">
    <location>
        <begin position="174"/>
        <end position="674"/>
    </location>
</feature>
<organism evidence="19 20">
    <name type="scientific">Strongyloides stercoralis</name>
    <name type="common">Threadworm</name>
    <dbReference type="NCBI Taxonomy" id="6248"/>
    <lineage>
        <taxon>Eukaryota</taxon>
        <taxon>Metazoa</taxon>
        <taxon>Ecdysozoa</taxon>
        <taxon>Nematoda</taxon>
        <taxon>Chromadorea</taxon>
        <taxon>Rhabditida</taxon>
        <taxon>Tylenchina</taxon>
        <taxon>Panagrolaimomorpha</taxon>
        <taxon>Strongyloidoidea</taxon>
        <taxon>Strongyloididae</taxon>
        <taxon>Strongyloides</taxon>
    </lineage>
</organism>
<dbReference type="PROSITE" id="PS00867">
    <property type="entry name" value="CPSASE_2"/>
    <property type="match status" value="1"/>
</dbReference>
<dbReference type="GO" id="GO:0004075">
    <property type="term" value="F:biotin carboxylase activity"/>
    <property type="evidence" value="ECO:0007669"/>
    <property type="project" value="UniProtKB-EC"/>
</dbReference>
<dbReference type="InterPro" id="IPR049076">
    <property type="entry name" value="ACCA"/>
</dbReference>
<dbReference type="WBParaSite" id="TCONS_00012455.p1">
    <property type="protein sequence ID" value="TCONS_00012455.p1"/>
    <property type="gene ID" value="XLOC_008105"/>
</dbReference>
<keyword evidence="4" id="KW-0436">Ligase</keyword>
<keyword evidence="5 14" id="KW-0547">Nucleotide-binding</keyword>
<dbReference type="GO" id="GO:0005739">
    <property type="term" value="C:mitochondrion"/>
    <property type="evidence" value="ECO:0007669"/>
    <property type="project" value="TreeGrafter"/>
</dbReference>
<dbReference type="Pfam" id="PF02785">
    <property type="entry name" value="Biotin_carb_C"/>
    <property type="match status" value="1"/>
</dbReference>
<evidence type="ECO:0000256" key="3">
    <source>
        <dbReference type="ARBA" id="ARBA00022516"/>
    </source>
</evidence>
<dbReference type="FunFam" id="3.30.1490.20:FF:000003">
    <property type="entry name" value="acetyl-CoA carboxylase isoform X1"/>
    <property type="match status" value="1"/>
</dbReference>
<dbReference type="Gene3D" id="2.40.460.10">
    <property type="entry name" value="Biotin dependent carboxylase carboxyltransferase"/>
    <property type="match status" value="1"/>
</dbReference>
<evidence type="ECO:0000259" key="15">
    <source>
        <dbReference type="PROSITE" id="PS50975"/>
    </source>
</evidence>
<dbReference type="GO" id="GO:0006633">
    <property type="term" value="P:fatty acid biosynthetic process"/>
    <property type="evidence" value="ECO:0007669"/>
    <property type="project" value="UniProtKB-KW"/>
</dbReference>
<evidence type="ECO:0000256" key="13">
    <source>
        <dbReference type="ARBA" id="ARBA00048600"/>
    </source>
</evidence>
<dbReference type="Pfam" id="PF08326">
    <property type="entry name" value="ACC_central"/>
    <property type="match status" value="1"/>
</dbReference>
<evidence type="ECO:0000313" key="19">
    <source>
        <dbReference type="Proteomes" id="UP000035681"/>
    </source>
</evidence>
<evidence type="ECO:0000259" key="18">
    <source>
        <dbReference type="PROSITE" id="PS50989"/>
    </source>
</evidence>
<proteinExistence type="predicted"/>
<dbReference type="SUPFAM" id="SSF51246">
    <property type="entry name" value="Rudiment single hybrid motif"/>
    <property type="match status" value="1"/>
</dbReference>
<keyword evidence="8" id="KW-0443">Lipid metabolism</keyword>
<reference evidence="20" key="1">
    <citation type="submission" date="2024-02" db="UniProtKB">
        <authorList>
            <consortium name="WormBaseParasite"/>
        </authorList>
    </citation>
    <scope>IDENTIFICATION</scope>
</reference>
<keyword evidence="6" id="KW-0276">Fatty acid metabolism</keyword>
<evidence type="ECO:0000256" key="8">
    <source>
        <dbReference type="ARBA" id="ARBA00023098"/>
    </source>
</evidence>
<feature type="domain" description="CoA carboxyltransferase N-terminal" evidence="17">
    <location>
        <begin position="1567"/>
        <end position="1887"/>
    </location>
</feature>
<dbReference type="GO" id="GO:0046872">
    <property type="term" value="F:metal ion binding"/>
    <property type="evidence" value="ECO:0007669"/>
    <property type="project" value="InterPro"/>
</dbReference>
<dbReference type="InterPro" id="IPR011761">
    <property type="entry name" value="ATP-grasp"/>
</dbReference>
<evidence type="ECO:0000256" key="5">
    <source>
        <dbReference type="ARBA" id="ARBA00022741"/>
    </source>
</evidence>
<dbReference type="PROSITE" id="PS50980">
    <property type="entry name" value="COA_CT_NTER"/>
    <property type="match status" value="1"/>
</dbReference>
<dbReference type="AlphaFoldDB" id="A0AAF5DJI4"/>
<dbReference type="InterPro" id="IPR011763">
    <property type="entry name" value="COA_CT_C"/>
</dbReference>
<dbReference type="PROSITE" id="PS50979">
    <property type="entry name" value="BC"/>
    <property type="match status" value="1"/>
</dbReference>
<dbReference type="Gene3D" id="3.90.1770.10">
    <property type="entry name" value="PreATP-grasp domain"/>
    <property type="match status" value="1"/>
</dbReference>
<comment type="cofactor">
    <cofactor evidence="1">
        <name>biotin</name>
        <dbReference type="ChEBI" id="CHEBI:57586"/>
    </cofactor>
</comment>
<dbReference type="PANTHER" id="PTHR45728">
    <property type="entry name" value="ACETYL-COA CARBOXYLASE, ISOFORM A"/>
    <property type="match status" value="1"/>
</dbReference>
<evidence type="ECO:0000256" key="12">
    <source>
        <dbReference type="ARBA" id="ARBA00048065"/>
    </source>
</evidence>
<keyword evidence="7 14" id="KW-0067">ATP-binding</keyword>
<dbReference type="InterPro" id="IPR011053">
    <property type="entry name" value="Single_hybrid_motif"/>
</dbReference>
<dbReference type="PROSITE" id="PS50989">
    <property type="entry name" value="COA_CT_CTER"/>
    <property type="match status" value="1"/>
</dbReference>
<evidence type="ECO:0000256" key="11">
    <source>
        <dbReference type="ARBA" id="ARBA00023268"/>
    </source>
</evidence>
<keyword evidence="10" id="KW-0092">Biotin</keyword>
<dbReference type="FunFam" id="2.40.50.100:FF:000005">
    <property type="entry name" value="Acetyl-CoA carboxylase 1"/>
    <property type="match status" value="1"/>
</dbReference>
<accession>A0AAF5DJI4</accession>
<dbReference type="InterPro" id="IPR034733">
    <property type="entry name" value="AcCoA_carboxyl_beta"/>
</dbReference>
<evidence type="ECO:0000256" key="6">
    <source>
        <dbReference type="ARBA" id="ARBA00022832"/>
    </source>
</evidence>
<evidence type="ECO:0000259" key="17">
    <source>
        <dbReference type="PROSITE" id="PS50980"/>
    </source>
</evidence>
<dbReference type="InterPro" id="IPR011762">
    <property type="entry name" value="COA_CT_N"/>
</dbReference>
<keyword evidence="11" id="KW-0511">Multifunctional enzyme</keyword>